<keyword evidence="3" id="KW-0479">Metal-binding</keyword>
<sequence>MPHDHPDHDAPDGLSPSGHPYRADQDTDLTYWQTLEIAVRELMIDKGVVTPAEVTAQVEAMDARSPADGAAVVARAWTDAAFRARLLSDGSAACAEMGFDVGPMKLIAVENTPEVHNVIVRTLCSCYPRNLLGLPPDWYKSRAYRSRTVREPRAVLAEFGLVLPSSTTVRVHDSTADMRYIVLPMRPDGTDGMTAQDLAKLVTRDAMIGVGVARAPA</sequence>
<dbReference type="InterPro" id="IPR036648">
    <property type="entry name" value="CN_Hdrase_a/SCN_Hdrase_g_sf"/>
</dbReference>
<dbReference type="Pfam" id="PF02979">
    <property type="entry name" value="NHase_alpha"/>
    <property type="match status" value="1"/>
</dbReference>
<feature type="region of interest" description="Disordered" evidence="6">
    <location>
        <begin position="1"/>
        <end position="22"/>
    </location>
</feature>
<comment type="caution">
    <text evidence="8">The sequence shown here is derived from an EMBL/GenBank/DDBJ whole genome shotgun (WGS) entry which is preliminary data.</text>
</comment>
<evidence type="ECO:0000256" key="5">
    <source>
        <dbReference type="ARBA" id="ARBA00044877"/>
    </source>
</evidence>
<evidence type="ECO:0000313" key="9">
    <source>
        <dbReference type="Proteomes" id="UP000786693"/>
    </source>
</evidence>
<comment type="similarity">
    <text evidence="1">Belongs to the nitrile hydratase subunit alpha family.</text>
</comment>
<keyword evidence="4" id="KW-0456">Lyase</keyword>
<organism evidence="8 9">
    <name type="scientific">Jannaschia pagri</name>
    <dbReference type="NCBI Taxonomy" id="2829797"/>
    <lineage>
        <taxon>Bacteria</taxon>
        <taxon>Pseudomonadati</taxon>
        <taxon>Pseudomonadota</taxon>
        <taxon>Alphaproteobacteria</taxon>
        <taxon>Rhodobacterales</taxon>
        <taxon>Roseobacteraceae</taxon>
        <taxon>Jannaschia</taxon>
    </lineage>
</organism>
<dbReference type="InterPro" id="IPR004232">
    <property type="entry name" value="CN_Hdrtase_a/SCN_Hdrlase_g"/>
</dbReference>
<evidence type="ECO:0000259" key="7">
    <source>
        <dbReference type="Pfam" id="PF02979"/>
    </source>
</evidence>
<dbReference type="NCBIfam" id="TIGR01323">
    <property type="entry name" value="nitrile_alph"/>
    <property type="match status" value="1"/>
</dbReference>
<dbReference type="EMBL" id="BPFH01000005">
    <property type="protein sequence ID" value="GIT96345.1"/>
    <property type="molecule type" value="Genomic_DNA"/>
</dbReference>
<dbReference type="EC" id="4.2.1.84" evidence="2"/>
<dbReference type="RefSeq" id="WP_220749834.1">
    <property type="nucleotide sequence ID" value="NZ_BPFH01000005.1"/>
</dbReference>
<dbReference type="InterPro" id="IPR018141">
    <property type="entry name" value="Nitrile_hydratase_asu"/>
</dbReference>
<keyword evidence="9" id="KW-1185">Reference proteome</keyword>
<evidence type="ECO:0000256" key="3">
    <source>
        <dbReference type="ARBA" id="ARBA00022723"/>
    </source>
</evidence>
<dbReference type="Gene3D" id="3.90.330.10">
    <property type="entry name" value="Nitrile hydratase alpha /Thiocyanate hydrolase gamma"/>
    <property type="match status" value="1"/>
</dbReference>
<dbReference type="SUPFAM" id="SSF56209">
    <property type="entry name" value="Nitrile hydratase alpha chain"/>
    <property type="match status" value="1"/>
</dbReference>
<evidence type="ECO:0000256" key="4">
    <source>
        <dbReference type="ARBA" id="ARBA00023239"/>
    </source>
</evidence>
<accession>A0ABQ4NPY2</accession>
<dbReference type="InterPro" id="IPR023900">
    <property type="entry name" value="CN_Hdrtase_asu/SCN_Hdrlase_gsu"/>
</dbReference>
<feature type="domain" description="Nitrile hydratase alpha/Thiocyanate hydrolase gamma" evidence="7">
    <location>
        <begin position="32"/>
        <end position="211"/>
    </location>
</feature>
<evidence type="ECO:0000256" key="1">
    <source>
        <dbReference type="ARBA" id="ARBA00009363"/>
    </source>
</evidence>
<reference evidence="8 9" key="1">
    <citation type="submission" date="2021-05" db="EMBL/GenBank/DDBJ databases">
        <title>Bacteria Genome sequencing.</title>
        <authorList>
            <person name="Takabe Y."/>
            <person name="Nakajima Y."/>
            <person name="Suzuki S."/>
            <person name="Shiozaki T."/>
        </authorList>
    </citation>
    <scope>NUCLEOTIDE SEQUENCE [LARGE SCALE GENOMIC DNA]</scope>
    <source>
        <strain evidence="8 9">AI_62</strain>
    </source>
</reference>
<evidence type="ECO:0000256" key="2">
    <source>
        <dbReference type="ARBA" id="ARBA00013079"/>
    </source>
</evidence>
<proteinExistence type="inferred from homology"/>
<evidence type="ECO:0000313" key="8">
    <source>
        <dbReference type="EMBL" id="GIT96345.1"/>
    </source>
</evidence>
<protein>
    <recommendedName>
        <fullName evidence="2">nitrile hydratase</fullName>
        <ecNumber evidence="2">4.2.1.84</ecNumber>
    </recommendedName>
</protein>
<comment type="catalytic activity">
    <reaction evidence="5">
        <text>an aliphatic primary amide = an aliphatic nitrile + H2O</text>
        <dbReference type="Rhea" id="RHEA:12673"/>
        <dbReference type="ChEBI" id="CHEBI:15377"/>
        <dbReference type="ChEBI" id="CHEBI:65285"/>
        <dbReference type="ChEBI" id="CHEBI:80291"/>
        <dbReference type="EC" id="4.2.1.84"/>
    </reaction>
</comment>
<feature type="compositionally biased region" description="Basic and acidic residues" evidence="6">
    <location>
        <begin position="1"/>
        <end position="11"/>
    </location>
</feature>
<gene>
    <name evidence="8" type="primary">nthA</name>
    <name evidence="8" type="ORF">JANAI62_29680</name>
</gene>
<dbReference type="PIRSF" id="PIRSF001426">
    <property type="entry name" value="NHase_alpha"/>
    <property type="match status" value="1"/>
</dbReference>
<name>A0ABQ4NPY2_9RHOB</name>
<evidence type="ECO:0000256" key="6">
    <source>
        <dbReference type="SAM" id="MobiDB-lite"/>
    </source>
</evidence>
<dbReference type="Proteomes" id="UP000786693">
    <property type="component" value="Unassembled WGS sequence"/>
</dbReference>